<evidence type="ECO:0000313" key="1">
    <source>
        <dbReference type="EMBL" id="EDM09523.1"/>
    </source>
</evidence>
<gene>
    <name evidence="1" type="ORF">rCG_46112</name>
</gene>
<dbReference type="Proteomes" id="UP000234681">
    <property type="component" value="Chromosome 13"/>
</dbReference>
<accession>A6ICX5</accession>
<organism evidence="1 2">
    <name type="scientific">Rattus norvegicus</name>
    <name type="common">Rat</name>
    <dbReference type="NCBI Taxonomy" id="10116"/>
    <lineage>
        <taxon>Eukaryota</taxon>
        <taxon>Metazoa</taxon>
        <taxon>Chordata</taxon>
        <taxon>Craniata</taxon>
        <taxon>Vertebrata</taxon>
        <taxon>Euteleostomi</taxon>
        <taxon>Mammalia</taxon>
        <taxon>Eutheria</taxon>
        <taxon>Euarchontoglires</taxon>
        <taxon>Glires</taxon>
        <taxon>Rodentia</taxon>
        <taxon>Myomorpha</taxon>
        <taxon>Muroidea</taxon>
        <taxon>Muridae</taxon>
        <taxon>Murinae</taxon>
        <taxon>Rattus</taxon>
    </lineage>
</organism>
<protein>
    <submittedName>
        <fullName evidence="1">RCG46112</fullName>
    </submittedName>
</protein>
<dbReference type="AlphaFoldDB" id="A6ICX5"/>
<name>A6ICX5_RAT</name>
<sequence>MVPPTKTPFGPMTRDICYSFQMTPNCAMGTSSQATRAARPHPPGRDF</sequence>
<proteinExistence type="predicted"/>
<evidence type="ECO:0000313" key="2">
    <source>
        <dbReference type="Proteomes" id="UP000234681"/>
    </source>
</evidence>
<reference evidence="1 2" key="1">
    <citation type="submission" date="2005-09" db="EMBL/GenBank/DDBJ databases">
        <authorList>
            <person name="Mural R.J."/>
            <person name="Li P.W."/>
            <person name="Adams M.D."/>
            <person name="Amanatides P.G."/>
            <person name="Baden-Tillson H."/>
            <person name="Barnstead M."/>
            <person name="Chin S.H."/>
            <person name="Dew I."/>
            <person name="Evans C.A."/>
            <person name="Ferriera S."/>
            <person name="Flanigan M."/>
            <person name="Fosler C."/>
            <person name="Glodek A."/>
            <person name="Gu Z."/>
            <person name="Holt R.A."/>
            <person name="Jennings D."/>
            <person name="Kraft C.L."/>
            <person name="Lu F."/>
            <person name="Nguyen T."/>
            <person name="Nusskern D.R."/>
            <person name="Pfannkoch C.M."/>
            <person name="Sitter C."/>
            <person name="Sutton G.G."/>
            <person name="Venter J.C."/>
            <person name="Wang Z."/>
            <person name="Woodage T."/>
            <person name="Zheng X.H."/>
            <person name="Zhong F."/>
        </authorList>
    </citation>
    <scope>NUCLEOTIDE SEQUENCE [LARGE SCALE GENOMIC DNA]</scope>
    <source>
        <strain>BN</strain>
        <strain evidence="2">Sprague-Dawley</strain>
    </source>
</reference>
<dbReference type="EMBL" id="CH473958">
    <property type="protein sequence ID" value="EDM09523.1"/>
    <property type="molecule type" value="Genomic_DNA"/>
</dbReference>